<dbReference type="InterPro" id="IPR014284">
    <property type="entry name" value="RNA_pol_sigma-70_dom"/>
</dbReference>
<evidence type="ECO:0000313" key="7">
    <source>
        <dbReference type="EMBL" id="TWP47502.1"/>
    </source>
</evidence>
<accession>A0A563EKF5</accession>
<organism evidence="7 8">
    <name type="scientific">Lentzea tibetensis</name>
    <dbReference type="NCBI Taxonomy" id="2591470"/>
    <lineage>
        <taxon>Bacteria</taxon>
        <taxon>Bacillati</taxon>
        <taxon>Actinomycetota</taxon>
        <taxon>Actinomycetes</taxon>
        <taxon>Pseudonocardiales</taxon>
        <taxon>Pseudonocardiaceae</taxon>
        <taxon>Lentzea</taxon>
    </lineage>
</organism>
<dbReference type="InterPro" id="IPR036388">
    <property type="entry name" value="WH-like_DNA-bd_sf"/>
</dbReference>
<proteinExistence type="inferred from homology"/>
<evidence type="ECO:0000259" key="6">
    <source>
        <dbReference type="Pfam" id="PF04542"/>
    </source>
</evidence>
<comment type="similarity">
    <text evidence="1">Belongs to the sigma-70 factor family. ECF subfamily.</text>
</comment>
<keyword evidence="3" id="KW-0731">Sigma factor</keyword>
<feature type="domain" description="RNA polymerase sigma-70 region 2" evidence="6">
    <location>
        <begin position="33"/>
        <end position="100"/>
    </location>
</feature>
<dbReference type="PANTHER" id="PTHR43133:SF8">
    <property type="entry name" value="RNA POLYMERASE SIGMA FACTOR HI_1459-RELATED"/>
    <property type="match status" value="1"/>
</dbReference>
<dbReference type="EMBL" id="VOBR01000025">
    <property type="protein sequence ID" value="TWP47502.1"/>
    <property type="molecule type" value="Genomic_DNA"/>
</dbReference>
<dbReference type="SUPFAM" id="SSF88659">
    <property type="entry name" value="Sigma3 and sigma4 domains of RNA polymerase sigma factors"/>
    <property type="match status" value="1"/>
</dbReference>
<reference evidence="7 8" key="1">
    <citation type="submission" date="2019-07" db="EMBL/GenBank/DDBJ databases">
        <title>Lentzea xizangensis sp. nov., isolated from Qinghai-Tibetan Plateau Soils.</title>
        <authorList>
            <person name="Huang J."/>
        </authorList>
    </citation>
    <scope>NUCLEOTIDE SEQUENCE [LARGE SCALE GENOMIC DNA]</scope>
    <source>
        <strain evidence="7 8">FXJ1.1311</strain>
    </source>
</reference>
<name>A0A563EKF5_9PSEU</name>
<dbReference type="InterPro" id="IPR013324">
    <property type="entry name" value="RNA_pol_sigma_r3/r4-like"/>
</dbReference>
<keyword evidence="2" id="KW-0805">Transcription regulation</keyword>
<evidence type="ECO:0000313" key="8">
    <source>
        <dbReference type="Proteomes" id="UP000316639"/>
    </source>
</evidence>
<dbReference type="GO" id="GO:0016987">
    <property type="term" value="F:sigma factor activity"/>
    <property type="evidence" value="ECO:0007669"/>
    <property type="project" value="UniProtKB-KW"/>
</dbReference>
<protein>
    <submittedName>
        <fullName evidence="7">Sigma-70 family RNA polymerase sigma factor</fullName>
    </submittedName>
</protein>
<sequence length="189" mass="21281">MTMIAAQFGLVSDDNGVLLAAAARGDQASWNELVRKYNALLWSIARGFRLSTEDASDVVQNTWLRLVENLDRINQPDRLAAWLGTSARRECLQLLKRNTKTTTVEELPELRDPAPEVDTSLLVDERDHALWQAVQRLSDKCYQLIRVLMADPPPSYADVAEMLGMPVGSIGPNRIRCLDKLRKQVEKLP</sequence>
<evidence type="ECO:0000256" key="1">
    <source>
        <dbReference type="ARBA" id="ARBA00010641"/>
    </source>
</evidence>
<dbReference type="SUPFAM" id="SSF88946">
    <property type="entry name" value="Sigma2 domain of RNA polymerase sigma factors"/>
    <property type="match status" value="1"/>
</dbReference>
<dbReference type="Pfam" id="PF04542">
    <property type="entry name" value="Sigma70_r2"/>
    <property type="match status" value="1"/>
</dbReference>
<dbReference type="GO" id="GO:0006352">
    <property type="term" value="P:DNA-templated transcription initiation"/>
    <property type="evidence" value="ECO:0007669"/>
    <property type="project" value="InterPro"/>
</dbReference>
<keyword evidence="5" id="KW-0804">Transcription</keyword>
<keyword evidence="4" id="KW-0238">DNA-binding</keyword>
<evidence type="ECO:0000256" key="2">
    <source>
        <dbReference type="ARBA" id="ARBA00023015"/>
    </source>
</evidence>
<evidence type="ECO:0000256" key="5">
    <source>
        <dbReference type="ARBA" id="ARBA00023163"/>
    </source>
</evidence>
<evidence type="ECO:0000256" key="3">
    <source>
        <dbReference type="ARBA" id="ARBA00023082"/>
    </source>
</evidence>
<dbReference type="NCBIfam" id="TIGR02937">
    <property type="entry name" value="sigma70-ECF"/>
    <property type="match status" value="1"/>
</dbReference>
<gene>
    <name evidence="7" type="ORF">FKR81_31555</name>
</gene>
<dbReference type="InterPro" id="IPR013325">
    <property type="entry name" value="RNA_pol_sigma_r2"/>
</dbReference>
<dbReference type="RefSeq" id="WP_146357532.1">
    <property type="nucleotide sequence ID" value="NZ_VOBR01000025.1"/>
</dbReference>
<keyword evidence="8" id="KW-1185">Reference proteome</keyword>
<comment type="caution">
    <text evidence="7">The sequence shown here is derived from an EMBL/GenBank/DDBJ whole genome shotgun (WGS) entry which is preliminary data.</text>
</comment>
<evidence type="ECO:0000256" key="4">
    <source>
        <dbReference type="ARBA" id="ARBA00023125"/>
    </source>
</evidence>
<dbReference type="InterPro" id="IPR007627">
    <property type="entry name" value="RNA_pol_sigma70_r2"/>
</dbReference>
<dbReference type="Proteomes" id="UP000316639">
    <property type="component" value="Unassembled WGS sequence"/>
</dbReference>
<dbReference type="AlphaFoldDB" id="A0A563EKF5"/>
<dbReference type="PANTHER" id="PTHR43133">
    <property type="entry name" value="RNA POLYMERASE ECF-TYPE SIGMA FACTO"/>
    <property type="match status" value="1"/>
</dbReference>
<dbReference type="Gene3D" id="1.10.10.10">
    <property type="entry name" value="Winged helix-like DNA-binding domain superfamily/Winged helix DNA-binding domain"/>
    <property type="match status" value="1"/>
</dbReference>
<dbReference type="OrthoDB" id="265863at2"/>
<dbReference type="GO" id="GO:0003677">
    <property type="term" value="F:DNA binding"/>
    <property type="evidence" value="ECO:0007669"/>
    <property type="project" value="UniProtKB-KW"/>
</dbReference>
<dbReference type="Gene3D" id="1.10.1740.10">
    <property type="match status" value="1"/>
</dbReference>
<dbReference type="InterPro" id="IPR039425">
    <property type="entry name" value="RNA_pol_sigma-70-like"/>
</dbReference>